<name>A0A1W6ZSQ5_9HYPH</name>
<dbReference type="EMBL" id="CP021112">
    <property type="protein sequence ID" value="ARQ00141.1"/>
    <property type="molecule type" value="Genomic_DNA"/>
</dbReference>
<keyword evidence="2" id="KW-1185">Reference proteome</keyword>
<dbReference type="AlphaFoldDB" id="A0A1W6ZSQ5"/>
<sequence length="175" mass="19266">MRRAIKPAIAIVAMLAAVATATAQSVIKDDAETIAEKDVPSVVTSRMQCKSPSGPVTRRSLAGGFVFSRACTTSSGQQDRLVFATERDGKNARLLMFHRPEGRRISGLGNVTFASAKNEISGTVGRLTRRICRAEGRWQIEGKQPSPSLVYWRQTRDCDGKTGWQVMLNRKQSQR</sequence>
<reference evidence="1 2" key="1">
    <citation type="submission" date="2017-05" db="EMBL/GenBank/DDBJ databases">
        <title>Full genome sequence of Pseudorhodoplanes sinuspersici.</title>
        <authorList>
            <person name="Dastgheib S.M.M."/>
            <person name="Shavandi M."/>
            <person name="Tirandaz H."/>
        </authorList>
    </citation>
    <scope>NUCLEOTIDE SEQUENCE [LARGE SCALE GENOMIC DNA]</scope>
    <source>
        <strain evidence="1 2">RIPI110</strain>
    </source>
</reference>
<dbReference type="KEGG" id="psin:CAK95_14440"/>
<gene>
    <name evidence="1" type="ORF">CAK95_14440</name>
</gene>
<dbReference type="Proteomes" id="UP000194137">
    <property type="component" value="Chromosome"/>
</dbReference>
<proteinExistence type="predicted"/>
<dbReference type="STRING" id="1235591.CAK95_14440"/>
<organism evidence="1 2">
    <name type="scientific">Pseudorhodoplanes sinuspersici</name>
    <dbReference type="NCBI Taxonomy" id="1235591"/>
    <lineage>
        <taxon>Bacteria</taxon>
        <taxon>Pseudomonadati</taxon>
        <taxon>Pseudomonadota</taxon>
        <taxon>Alphaproteobacteria</taxon>
        <taxon>Hyphomicrobiales</taxon>
        <taxon>Pseudorhodoplanes</taxon>
    </lineage>
</organism>
<dbReference type="RefSeq" id="WP_086088539.1">
    <property type="nucleotide sequence ID" value="NZ_CP021112.1"/>
</dbReference>
<protein>
    <submittedName>
        <fullName evidence="1">Uncharacterized protein</fullName>
    </submittedName>
</protein>
<evidence type="ECO:0000313" key="1">
    <source>
        <dbReference type="EMBL" id="ARQ00141.1"/>
    </source>
</evidence>
<evidence type="ECO:0000313" key="2">
    <source>
        <dbReference type="Proteomes" id="UP000194137"/>
    </source>
</evidence>
<accession>A0A1W6ZSQ5</accession>